<accession>A0ABU4HUS9</accession>
<feature type="chain" id="PRO_5045136041" evidence="1">
    <location>
        <begin position="33"/>
        <end position="219"/>
    </location>
</feature>
<keyword evidence="1" id="KW-0732">Signal</keyword>
<evidence type="ECO:0000313" key="2">
    <source>
        <dbReference type="EMBL" id="MDW5597076.1"/>
    </source>
</evidence>
<dbReference type="EMBL" id="JAWSTH010000074">
    <property type="protein sequence ID" value="MDW5597076.1"/>
    <property type="molecule type" value="Genomic_DNA"/>
</dbReference>
<name>A0ABU4HUS9_9ACTN</name>
<sequence length="219" mass="22327">MQRLKQLRRLPSPAMLVALVALFAALGGTSYAALSANSVTTRTIQNGTIRNEDFKDGTLRGQEFKADSLGGAAIKEQALDASKLGAVRLAARATNADNASKAALATRATLADRATVATGAARQVTVAADGARSNDRGGVVSVTKTATGRYQVVFDADVRACAYAATLAITPPPADRRDAPVTGEIAAAPLSGNVNGVEVATADSAGLAADRGFQLILSC</sequence>
<protein>
    <submittedName>
        <fullName evidence="2">Uncharacterized protein</fullName>
    </submittedName>
</protein>
<dbReference type="Proteomes" id="UP001284601">
    <property type="component" value="Unassembled WGS sequence"/>
</dbReference>
<gene>
    <name evidence="2" type="ORF">R7226_22200</name>
</gene>
<organism evidence="2 3">
    <name type="scientific">Conexibacter stalactiti</name>
    <dbReference type="NCBI Taxonomy" id="1940611"/>
    <lineage>
        <taxon>Bacteria</taxon>
        <taxon>Bacillati</taxon>
        <taxon>Actinomycetota</taxon>
        <taxon>Thermoleophilia</taxon>
        <taxon>Solirubrobacterales</taxon>
        <taxon>Conexibacteraceae</taxon>
        <taxon>Conexibacter</taxon>
    </lineage>
</organism>
<feature type="signal peptide" evidence="1">
    <location>
        <begin position="1"/>
        <end position="32"/>
    </location>
</feature>
<reference evidence="2 3" key="2">
    <citation type="submission" date="2023-10" db="EMBL/GenBank/DDBJ databases">
        <authorList>
            <person name="Han X.F."/>
        </authorList>
    </citation>
    <scope>NUCLEOTIDE SEQUENCE [LARGE SCALE GENOMIC DNA]</scope>
    <source>
        <strain evidence="2 3">KCTC 39840</strain>
    </source>
</reference>
<reference evidence="3" key="1">
    <citation type="submission" date="2023-07" db="EMBL/GenBank/DDBJ databases">
        <title>Conexibacter stalactiti sp. nov., isolated from stalactites in a lava cave and emended description of the genus Conexibacter.</title>
        <authorList>
            <person name="Lee S.D."/>
        </authorList>
    </citation>
    <scope>NUCLEOTIDE SEQUENCE [LARGE SCALE GENOMIC DNA]</scope>
    <source>
        <strain evidence="3">KCTC 39840</strain>
    </source>
</reference>
<proteinExistence type="predicted"/>
<evidence type="ECO:0000313" key="3">
    <source>
        <dbReference type="Proteomes" id="UP001284601"/>
    </source>
</evidence>
<keyword evidence="3" id="KW-1185">Reference proteome</keyword>
<comment type="caution">
    <text evidence="2">The sequence shown here is derived from an EMBL/GenBank/DDBJ whole genome shotgun (WGS) entry which is preliminary data.</text>
</comment>
<dbReference type="RefSeq" id="WP_318599524.1">
    <property type="nucleotide sequence ID" value="NZ_JAWSTH010000074.1"/>
</dbReference>
<evidence type="ECO:0000256" key="1">
    <source>
        <dbReference type="SAM" id="SignalP"/>
    </source>
</evidence>